<keyword evidence="1" id="KW-0732">Signal</keyword>
<evidence type="ECO:0000256" key="3">
    <source>
        <dbReference type="PROSITE-ProRule" id="PRU00059"/>
    </source>
</evidence>
<dbReference type="PROSITE" id="PS01180">
    <property type="entry name" value="CUB"/>
    <property type="match status" value="1"/>
</dbReference>
<dbReference type="CDD" id="cd00041">
    <property type="entry name" value="CUB"/>
    <property type="match status" value="1"/>
</dbReference>
<gene>
    <name evidence="7" type="ORF">CVLEPA_LOCUS27850</name>
</gene>
<sequence length="1230" mass="137648">MLDFIPGLREAYRDIPSIANQIDSVDDIFDFVDAMNFGANMIYDLVCPLENTFVSEDVINFILTIPVIYLENPICEYNIVDNIILKTVDTALAFHDAREHNDICIAFRNLKNGLLLAWEENCNTDQLLFILSSVIPVEFHNVIPQIIHSVTIVKECLHDQEIPNCPPEMFPTHLIMCYQGTELFTADQSYRLHRNAIIRTCHLNDTCGISRWTKTSNDGNTVYVEHAFCASPDQVKNATCAPLLSHPGVTDYEECSVDFCDYDDYCNQFLDSCKIIPPDDKALLPQCTLLSSLDKVFGCLDNIMGQLPFSQQNLCHNAVDAAIACLAYELVGCLEGDCPTILDFIPGLRDAYRDVQIYASQIGSLGDLFEILNDTSTAGVNDEFIYNLLCPLPGSMIPQEFIEVIINIPPIVLKNPVCNNDIISNLIHWGFDAALAFYEARRHEDICFAFENLKKNIIEALEKNRDEDKLGVVFYSVIPSDLHYFVPEIQDAAEIVLGYFENLEIPNCSPSFPFEDPVTCFHGKKVFATDRKTIFYDVVISRTCHHEDVCAQFRWNNIDDFGKPSYFEIASCYPSCLISNASCDMLVGSSQVEDISNCTFDFCRSDMCNSLSGIPVEQCHSAISMDEDLIVTISGTQHGACSVYSRQITQNHETVSYTLRVFILDGELGENGGCEAFDGPDSSSLSLGMLLADGKQSGILTSSCNVVYLLCDNLGNDFDKVQIAFIANYPGQTCQESYIFPAALLSPNYPDCNYNNSECSDWTITFSNVKCSYRFIIHEFNVQHKYDVLFISSDTGPSFRLNGDLAPFEVVTYGHSIKVQFQSDFSNTSKGFYITIDEICSTKGVECSSNPVISPTVDDLLSLGLRPGGHFIVSPQSSRSVNNLEDVDERCIGTFEDPILTMNITSCGALLKDTGTFIKVTYTVSNLPDFGDSSVARYTDRCFNVTCFLRKETLINSSAVYPEIRKVLQPGQTIEGSFDVVIDFYKNNTFGEKVEGNLHVYVMDYINVGISFVNPIEEALVLQATRCWATLTPDATDSYVYVIIDNSCPARNEFDETGSIDVVENYQSNSIYFRFKAFVWTRIPLDSQAIYVHCAVTVCYNDTRSHCTDLNCPSSRKRRDMQHDIMKATVSSKPIFLQTREPTCIKDNGGCSDVCDMREEKVVCSCRSGRKILEDGKSCQAAVALARDDVSAPFRFGFNDPEILKFCGFVSMIVFFVLVAAFSFWLTRCA</sequence>
<dbReference type="InterPro" id="IPR035914">
    <property type="entry name" value="Sperma_CUB_dom_sf"/>
</dbReference>
<dbReference type="Pfam" id="PF00100">
    <property type="entry name" value="Zona_pellucida"/>
    <property type="match status" value="1"/>
</dbReference>
<evidence type="ECO:0000313" key="7">
    <source>
        <dbReference type="EMBL" id="CAK8694484.1"/>
    </source>
</evidence>
<keyword evidence="2" id="KW-1015">Disulfide bond</keyword>
<organism evidence="7 8">
    <name type="scientific">Clavelina lepadiformis</name>
    <name type="common">Light-bulb sea squirt</name>
    <name type="synonym">Ascidia lepadiformis</name>
    <dbReference type="NCBI Taxonomy" id="159417"/>
    <lineage>
        <taxon>Eukaryota</taxon>
        <taxon>Metazoa</taxon>
        <taxon>Chordata</taxon>
        <taxon>Tunicata</taxon>
        <taxon>Ascidiacea</taxon>
        <taxon>Aplousobranchia</taxon>
        <taxon>Clavelinidae</taxon>
        <taxon>Clavelina</taxon>
    </lineage>
</organism>
<evidence type="ECO:0000256" key="2">
    <source>
        <dbReference type="ARBA" id="ARBA00023157"/>
    </source>
</evidence>
<dbReference type="PROSITE" id="PS51034">
    <property type="entry name" value="ZP_2"/>
    <property type="match status" value="1"/>
</dbReference>
<dbReference type="Gene3D" id="2.60.40.4100">
    <property type="entry name" value="Zona pellucida, ZP-C domain"/>
    <property type="match status" value="1"/>
</dbReference>
<keyword evidence="4" id="KW-0472">Membrane</keyword>
<dbReference type="InterPro" id="IPR001507">
    <property type="entry name" value="ZP_dom"/>
</dbReference>
<evidence type="ECO:0000259" key="5">
    <source>
        <dbReference type="PROSITE" id="PS01180"/>
    </source>
</evidence>
<dbReference type="PANTHER" id="PTHR14002:SF54">
    <property type="entry name" value="ZONA PELLUCIDA SPERM-BINDING PROTEIN 2"/>
    <property type="match status" value="1"/>
</dbReference>
<dbReference type="InterPro" id="IPR000859">
    <property type="entry name" value="CUB_dom"/>
</dbReference>
<feature type="domain" description="ZP" evidence="6">
    <location>
        <begin position="846"/>
        <end position="1119"/>
    </location>
</feature>
<evidence type="ECO:0000259" key="6">
    <source>
        <dbReference type="PROSITE" id="PS51034"/>
    </source>
</evidence>
<accession>A0ABP0GV17</accession>
<keyword evidence="8" id="KW-1185">Reference proteome</keyword>
<proteinExistence type="predicted"/>
<reference evidence="7 8" key="1">
    <citation type="submission" date="2024-02" db="EMBL/GenBank/DDBJ databases">
        <authorList>
            <person name="Daric V."/>
            <person name="Darras S."/>
        </authorList>
    </citation>
    <scope>NUCLEOTIDE SEQUENCE [LARGE SCALE GENOMIC DNA]</scope>
</reference>
<dbReference type="InterPro" id="IPR055355">
    <property type="entry name" value="ZP-C"/>
</dbReference>
<evidence type="ECO:0000313" key="8">
    <source>
        <dbReference type="Proteomes" id="UP001642483"/>
    </source>
</evidence>
<comment type="caution">
    <text evidence="3">Lacks conserved residue(s) required for the propagation of feature annotation.</text>
</comment>
<dbReference type="SUPFAM" id="SSF57196">
    <property type="entry name" value="EGF/Laminin"/>
    <property type="match status" value="1"/>
</dbReference>
<dbReference type="SUPFAM" id="SSF49854">
    <property type="entry name" value="Spermadhesin, CUB domain"/>
    <property type="match status" value="1"/>
</dbReference>
<evidence type="ECO:0000256" key="1">
    <source>
        <dbReference type="ARBA" id="ARBA00022729"/>
    </source>
</evidence>
<dbReference type="Pfam" id="PF14670">
    <property type="entry name" value="FXa_inhibition"/>
    <property type="match status" value="1"/>
</dbReference>
<dbReference type="Gene3D" id="2.60.120.290">
    <property type="entry name" value="Spermadhesin, CUB domain"/>
    <property type="match status" value="1"/>
</dbReference>
<name>A0ABP0GV17_CLALP</name>
<feature type="domain" description="CUB" evidence="5">
    <location>
        <begin position="730"/>
        <end position="839"/>
    </location>
</feature>
<dbReference type="Pfam" id="PF00431">
    <property type="entry name" value="CUB"/>
    <property type="match status" value="1"/>
</dbReference>
<dbReference type="EMBL" id="CAWYQH010000141">
    <property type="protein sequence ID" value="CAK8694484.1"/>
    <property type="molecule type" value="Genomic_DNA"/>
</dbReference>
<dbReference type="Proteomes" id="UP001642483">
    <property type="component" value="Unassembled WGS sequence"/>
</dbReference>
<dbReference type="PANTHER" id="PTHR14002">
    <property type="entry name" value="ENDOGLIN/TGF-BETA RECEPTOR TYPE III"/>
    <property type="match status" value="1"/>
</dbReference>
<feature type="transmembrane region" description="Helical" evidence="4">
    <location>
        <begin position="1203"/>
        <end position="1226"/>
    </location>
</feature>
<comment type="caution">
    <text evidence="7">The sequence shown here is derived from an EMBL/GenBank/DDBJ whole genome shotgun (WGS) entry which is preliminary data.</text>
</comment>
<dbReference type="InterPro" id="IPR042235">
    <property type="entry name" value="ZP-C_dom"/>
</dbReference>
<keyword evidence="4" id="KW-0812">Transmembrane</keyword>
<dbReference type="Gene3D" id="2.10.25.10">
    <property type="entry name" value="Laminin"/>
    <property type="match status" value="1"/>
</dbReference>
<protein>
    <submittedName>
        <fullName evidence="7">Uncharacterized protein</fullName>
    </submittedName>
</protein>
<dbReference type="SMART" id="SM00241">
    <property type="entry name" value="ZP"/>
    <property type="match status" value="1"/>
</dbReference>
<evidence type="ECO:0000256" key="4">
    <source>
        <dbReference type="SAM" id="Phobius"/>
    </source>
</evidence>
<keyword evidence="4" id="KW-1133">Transmembrane helix</keyword>